<dbReference type="EMBL" id="CP042582">
    <property type="protein sequence ID" value="QEX21591.1"/>
    <property type="molecule type" value="Genomic_DNA"/>
</dbReference>
<evidence type="ECO:0000256" key="8">
    <source>
        <dbReference type="PROSITE-ProRule" id="PRU00339"/>
    </source>
</evidence>
<dbReference type="Pfam" id="PF13844">
    <property type="entry name" value="Glyco_transf_41"/>
    <property type="match status" value="2"/>
</dbReference>
<feature type="repeat" description="TPR" evidence="8">
    <location>
        <begin position="108"/>
        <end position="141"/>
    </location>
</feature>
<dbReference type="AlphaFoldDB" id="A0A5J6MWF2"/>
<dbReference type="PANTHER" id="PTHR44998:SF1">
    <property type="entry name" value="UDP-N-ACETYLGLUCOSAMINE--PEPTIDE N-ACETYLGLUCOSAMINYLTRANSFERASE 110 KDA SUBUNIT"/>
    <property type="match status" value="1"/>
</dbReference>
<feature type="domain" description="O-GlcNAc transferase C-terminal" evidence="9">
    <location>
        <begin position="463"/>
        <end position="647"/>
    </location>
</feature>
<evidence type="ECO:0000259" key="9">
    <source>
        <dbReference type="Pfam" id="PF13844"/>
    </source>
</evidence>
<evidence type="ECO:0000313" key="11">
    <source>
        <dbReference type="Proteomes" id="UP000325797"/>
    </source>
</evidence>
<proteinExistence type="inferred from homology"/>
<organism evidence="10 11">
    <name type="scientific">Hypericibacter adhaerens</name>
    <dbReference type="NCBI Taxonomy" id="2602016"/>
    <lineage>
        <taxon>Bacteria</taxon>
        <taxon>Pseudomonadati</taxon>
        <taxon>Pseudomonadota</taxon>
        <taxon>Alphaproteobacteria</taxon>
        <taxon>Rhodospirillales</taxon>
        <taxon>Dongiaceae</taxon>
        <taxon>Hypericibacter</taxon>
    </lineage>
</organism>
<evidence type="ECO:0000256" key="6">
    <source>
        <dbReference type="ARBA" id="ARBA00022737"/>
    </source>
</evidence>
<evidence type="ECO:0000256" key="5">
    <source>
        <dbReference type="ARBA" id="ARBA00022679"/>
    </source>
</evidence>
<evidence type="ECO:0000256" key="7">
    <source>
        <dbReference type="ARBA" id="ARBA00022803"/>
    </source>
</evidence>
<dbReference type="KEGG" id="hadh:FRZ61_15200"/>
<feature type="repeat" description="TPR" evidence="8">
    <location>
        <begin position="142"/>
        <end position="175"/>
    </location>
</feature>
<sequence>MRPTAGKHNPSQAAQLGLELVAAAPVVAAAVALDETDAERVKRVRTAVDEIQAGNLEAAAAILDPLLAAEPEDFDTLHAGAVLRLKLGRFAEALALMQKAVTKNPGDAQAQQNLGAMLARQGRLEEAAAYFTRAIAIDPRNVSAQTNLGLIYQSRGQIEAAVGCYRKAIAADPAAAEGHSRLAAALKDTGDLPGAIAAARRALELKPSYTEALSNLIHYLEHACDWRELPALEAKLDKLTAPALARGVKCGEAPLLSVVRSADPVRNLRVASSASKDLAASMASLNMHFPHERRRGPRKKLTIGYLSGDFRNHPVAHLVRGLFQRHDRERFRVIGYSYGPDDGSDYRRHIAASCDLFVDLRSAGTAAGARRIYEDGVDILIEITGYVAGNRLDIPALRPAPLQVSWLGFPGSTGATFFDYAIVDKIVLPPTEIQTFAERPIWMPHCYQVNDSDQPISARTFRRADFHLPENGFVFCCFNNTYKIEPQMFDLWMRLLKAVPGSVLWLLRSNPQAEENLKREATARGVAAERLLFDGKLPKDQHLARLSLADLALDTYVYNGHTTTSDALWAGVPVVGYAGTHFANRVSASLLTNLGLPELIANGLDRYEALVLSLVQDPAGLRTVRRRLAERRMRWPLFDTARFARNLEAALAGIWRLHEAGKPPSPIVIADPGPMETAPAA</sequence>
<dbReference type="Pfam" id="PF13414">
    <property type="entry name" value="TPR_11"/>
    <property type="match status" value="1"/>
</dbReference>
<dbReference type="RefSeq" id="WP_191909345.1">
    <property type="nucleotide sequence ID" value="NZ_CP042582.1"/>
</dbReference>
<keyword evidence="4" id="KW-0328">Glycosyltransferase</keyword>
<evidence type="ECO:0000256" key="4">
    <source>
        <dbReference type="ARBA" id="ARBA00022676"/>
    </source>
</evidence>
<keyword evidence="7 8" id="KW-0802">TPR repeat</keyword>
<dbReference type="PROSITE" id="PS50293">
    <property type="entry name" value="TPR_REGION"/>
    <property type="match status" value="1"/>
</dbReference>
<comment type="similarity">
    <text evidence="2">Belongs to the glycosyltransferase 41 family. O-GlcNAc transferase subfamily.</text>
</comment>
<dbReference type="InterPro" id="IPR029489">
    <property type="entry name" value="OGT/SEC/SPY_C"/>
</dbReference>
<reference evidence="10 11" key="1">
    <citation type="submission" date="2019-08" db="EMBL/GenBank/DDBJ databases">
        <title>Hyperibacter terrae gen. nov., sp. nov. and Hyperibacter viscosus sp. nov., two new members in the family Rhodospirillaceae isolated from the rhizosphere of Hypericum perforatum.</title>
        <authorList>
            <person name="Noviana Z."/>
        </authorList>
    </citation>
    <scope>NUCLEOTIDE SEQUENCE [LARGE SCALE GENOMIC DNA]</scope>
    <source>
        <strain evidence="10 11">R5959</strain>
    </source>
</reference>
<evidence type="ECO:0000313" key="10">
    <source>
        <dbReference type="EMBL" id="QEX21591.1"/>
    </source>
</evidence>
<dbReference type="SMART" id="SM00028">
    <property type="entry name" value="TPR"/>
    <property type="match status" value="4"/>
</dbReference>
<feature type="repeat" description="TPR" evidence="8">
    <location>
        <begin position="176"/>
        <end position="209"/>
    </location>
</feature>
<dbReference type="PROSITE" id="PS50005">
    <property type="entry name" value="TPR"/>
    <property type="match status" value="3"/>
</dbReference>
<protein>
    <recommendedName>
        <fullName evidence="3">protein O-GlcNAc transferase</fullName>
        <ecNumber evidence="3">2.4.1.255</ecNumber>
    </recommendedName>
</protein>
<dbReference type="GO" id="GO:0006493">
    <property type="term" value="P:protein O-linked glycosylation"/>
    <property type="evidence" value="ECO:0007669"/>
    <property type="project" value="TreeGrafter"/>
</dbReference>
<dbReference type="Gene3D" id="3.40.50.11380">
    <property type="match status" value="1"/>
</dbReference>
<evidence type="ECO:0000256" key="1">
    <source>
        <dbReference type="ARBA" id="ARBA00004922"/>
    </source>
</evidence>
<accession>A0A5J6MWF2</accession>
<dbReference type="Pfam" id="PF13432">
    <property type="entry name" value="TPR_16"/>
    <property type="match status" value="1"/>
</dbReference>
<feature type="domain" description="O-GlcNAc transferase C-terminal" evidence="9">
    <location>
        <begin position="288"/>
        <end position="454"/>
    </location>
</feature>
<dbReference type="SUPFAM" id="SSF48452">
    <property type="entry name" value="TPR-like"/>
    <property type="match status" value="1"/>
</dbReference>
<name>A0A5J6MWF2_9PROT</name>
<dbReference type="EC" id="2.4.1.255" evidence="3"/>
<dbReference type="InterPro" id="IPR019734">
    <property type="entry name" value="TPR_rpt"/>
</dbReference>
<keyword evidence="11" id="KW-1185">Reference proteome</keyword>
<keyword evidence="5" id="KW-0808">Transferase</keyword>
<evidence type="ECO:0000256" key="3">
    <source>
        <dbReference type="ARBA" id="ARBA00011970"/>
    </source>
</evidence>
<comment type="pathway">
    <text evidence="1">Protein modification; protein glycosylation.</text>
</comment>
<dbReference type="InterPro" id="IPR011990">
    <property type="entry name" value="TPR-like_helical_dom_sf"/>
</dbReference>
<dbReference type="PANTHER" id="PTHR44998">
    <property type="match status" value="1"/>
</dbReference>
<dbReference type="Proteomes" id="UP000325797">
    <property type="component" value="Chromosome"/>
</dbReference>
<gene>
    <name evidence="10" type="ORF">FRZ61_15200</name>
</gene>
<keyword evidence="6" id="KW-0677">Repeat</keyword>
<dbReference type="Gene3D" id="1.25.40.10">
    <property type="entry name" value="Tetratricopeptide repeat domain"/>
    <property type="match status" value="2"/>
</dbReference>
<dbReference type="GO" id="GO:0097363">
    <property type="term" value="F:protein O-acetylglucosaminyltransferase activity"/>
    <property type="evidence" value="ECO:0007669"/>
    <property type="project" value="UniProtKB-EC"/>
</dbReference>
<dbReference type="Gene3D" id="3.40.50.2000">
    <property type="entry name" value="Glycogen Phosphorylase B"/>
    <property type="match status" value="1"/>
</dbReference>
<evidence type="ECO:0000256" key="2">
    <source>
        <dbReference type="ARBA" id="ARBA00005386"/>
    </source>
</evidence>